<protein>
    <submittedName>
        <fullName evidence="1">Uncharacterized protein</fullName>
    </submittedName>
</protein>
<dbReference type="AlphaFoldDB" id="A0A5N3WH92"/>
<dbReference type="EMBL" id="VCEA01000001">
    <property type="protein sequence ID" value="KAB0361119.1"/>
    <property type="molecule type" value="Genomic_DNA"/>
</dbReference>
<reference evidence="1 2" key="1">
    <citation type="submission" date="2019-06" db="EMBL/GenBank/DDBJ databases">
        <title>Discovery of a novel chromosome fission-fusion reversal in muntjac.</title>
        <authorList>
            <person name="Mudd A.B."/>
            <person name="Bredeson J.V."/>
            <person name="Baum R."/>
            <person name="Hockemeyer D."/>
            <person name="Rokhsar D.S."/>
        </authorList>
    </citation>
    <scope>NUCLEOTIDE SEQUENCE [LARGE SCALE GENOMIC DNA]</scope>
    <source>
        <strain evidence="1">UTSW_UCB_Mm</strain>
        <tissue evidence="1">Fibroblast cell line</tissue>
    </source>
</reference>
<gene>
    <name evidence="1" type="ORF">FD754_005275</name>
</gene>
<evidence type="ECO:0000313" key="2">
    <source>
        <dbReference type="Proteomes" id="UP000326458"/>
    </source>
</evidence>
<dbReference type="Proteomes" id="UP000326458">
    <property type="component" value="Unassembled WGS sequence"/>
</dbReference>
<keyword evidence="2" id="KW-1185">Reference proteome</keyword>
<evidence type="ECO:0000313" key="1">
    <source>
        <dbReference type="EMBL" id="KAB0361119.1"/>
    </source>
</evidence>
<name>A0A5N3WH92_MUNMU</name>
<sequence>MDLPVDEWKSYILQKWSLLPKSIQVTISTAKTLNDLFLHSSLLLHAGFSLWGSFNSSCYFHSSS</sequence>
<proteinExistence type="predicted"/>
<comment type="caution">
    <text evidence="1">The sequence shown here is derived from an EMBL/GenBank/DDBJ whole genome shotgun (WGS) entry which is preliminary data.</text>
</comment>
<accession>A0A5N3WH92</accession>
<organism evidence="1 2">
    <name type="scientific">Muntiacus muntjak</name>
    <name type="common">Barking deer</name>
    <name type="synonym">Indian muntjac</name>
    <dbReference type="NCBI Taxonomy" id="9888"/>
    <lineage>
        <taxon>Eukaryota</taxon>
        <taxon>Metazoa</taxon>
        <taxon>Chordata</taxon>
        <taxon>Craniata</taxon>
        <taxon>Vertebrata</taxon>
        <taxon>Euteleostomi</taxon>
        <taxon>Mammalia</taxon>
        <taxon>Eutheria</taxon>
        <taxon>Laurasiatheria</taxon>
        <taxon>Artiodactyla</taxon>
        <taxon>Ruminantia</taxon>
        <taxon>Pecora</taxon>
        <taxon>Cervidae</taxon>
        <taxon>Muntiacinae</taxon>
        <taxon>Muntiacus</taxon>
    </lineage>
</organism>